<dbReference type="RefSeq" id="WP_209904695.1">
    <property type="nucleotide sequence ID" value="NZ_BAAAJW010000001.1"/>
</dbReference>
<dbReference type="CDD" id="cd01392">
    <property type="entry name" value="HTH_LacI"/>
    <property type="match status" value="1"/>
</dbReference>
<comment type="caution">
    <text evidence="5">The sequence shown here is derived from an EMBL/GenBank/DDBJ whole genome shotgun (WGS) entry which is preliminary data.</text>
</comment>
<dbReference type="PANTHER" id="PTHR30146">
    <property type="entry name" value="LACI-RELATED TRANSCRIPTIONAL REPRESSOR"/>
    <property type="match status" value="1"/>
</dbReference>
<evidence type="ECO:0000256" key="3">
    <source>
        <dbReference type="ARBA" id="ARBA00023163"/>
    </source>
</evidence>
<keyword evidence="2" id="KW-0238">DNA-binding</keyword>
<dbReference type="PROSITE" id="PS50932">
    <property type="entry name" value="HTH_LACI_2"/>
    <property type="match status" value="1"/>
</dbReference>
<dbReference type="InterPro" id="IPR010982">
    <property type="entry name" value="Lambda_DNA-bd_dom_sf"/>
</dbReference>
<keyword evidence="6" id="KW-1185">Reference proteome</keyword>
<feature type="domain" description="HTH lacI-type" evidence="4">
    <location>
        <begin position="7"/>
        <end position="61"/>
    </location>
</feature>
<keyword evidence="3" id="KW-0804">Transcription</keyword>
<evidence type="ECO:0000313" key="5">
    <source>
        <dbReference type="EMBL" id="MBP2383833.1"/>
    </source>
</evidence>
<dbReference type="Gene3D" id="3.40.50.2300">
    <property type="match status" value="2"/>
</dbReference>
<sequence>MTRTRPATIRDVAHRAGVSTKTVSRVINRESYVAESTRTRVLRAIEALSYRPNPAAQNLRRTTSRSIAVVVEDISEPFAAEVTLAVEHAVDEGTTVIVSSSMGDPRREATILATLAARQVDGIILAPTQAPRPRLLHRMGRTAVVCVDRPVPGEPTDAVLSDNARGMQEAVETLLEQGHQRVAYMGDSSRVFTQVERLRGYRAALESRSIDLDPALIYEHRPDVERTRRHLAWLTKLPDPPTAIVSGNSLTTLAMIRADFNAGLDCFIGFDDFPLADFVCGGVSVVAQDAAALGGEATRTLLRRIANDAAPLKTSRLATQLVLR</sequence>
<dbReference type="SUPFAM" id="SSF47413">
    <property type="entry name" value="lambda repressor-like DNA-binding domains"/>
    <property type="match status" value="1"/>
</dbReference>
<proteinExistence type="predicted"/>
<dbReference type="InterPro" id="IPR046335">
    <property type="entry name" value="LacI/GalR-like_sensor"/>
</dbReference>
<dbReference type="Proteomes" id="UP001519290">
    <property type="component" value="Unassembled WGS sequence"/>
</dbReference>
<dbReference type="PRINTS" id="PR00036">
    <property type="entry name" value="HTHLACI"/>
</dbReference>
<accession>A0ABS4X5U5</accession>
<dbReference type="Gene3D" id="1.10.260.40">
    <property type="entry name" value="lambda repressor-like DNA-binding domains"/>
    <property type="match status" value="1"/>
</dbReference>
<dbReference type="InterPro" id="IPR000843">
    <property type="entry name" value="HTH_LacI"/>
</dbReference>
<reference evidence="5 6" key="1">
    <citation type="submission" date="2021-03" db="EMBL/GenBank/DDBJ databases">
        <title>Sequencing the genomes of 1000 actinobacteria strains.</title>
        <authorList>
            <person name="Klenk H.-P."/>
        </authorList>
    </citation>
    <scope>NUCLEOTIDE SEQUENCE [LARGE SCALE GENOMIC DNA]</scope>
    <source>
        <strain evidence="5 6">DSM 14566</strain>
    </source>
</reference>
<dbReference type="PANTHER" id="PTHR30146:SF109">
    <property type="entry name" value="HTH-TYPE TRANSCRIPTIONAL REGULATOR GALS"/>
    <property type="match status" value="1"/>
</dbReference>
<evidence type="ECO:0000259" key="4">
    <source>
        <dbReference type="PROSITE" id="PS50932"/>
    </source>
</evidence>
<dbReference type="Pfam" id="PF13377">
    <property type="entry name" value="Peripla_BP_3"/>
    <property type="match status" value="1"/>
</dbReference>
<dbReference type="Pfam" id="PF00356">
    <property type="entry name" value="LacI"/>
    <property type="match status" value="1"/>
</dbReference>
<protein>
    <submittedName>
        <fullName evidence="5">LacI family transcriptional regulator</fullName>
    </submittedName>
</protein>
<evidence type="ECO:0000313" key="6">
    <source>
        <dbReference type="Proteomes" id="UP001519290"/>
    </source>
</evidence>
<evidence type="ECO:0000256" key="1">
    <source>
        <dbReference type="ARBA" id="ARBA00023015"/>
    </source>
</evidence>
<dbReference type="EMBL" id="JAGIOD010000002">
    <property type="protein sequence ID" value="MBP2383833.1"/>
    <property type="molecule type" value="Genomic_DNA"/>
</dbReference>
<dbReference type="PROSITE" id="PS00356">
    <property type="entry name" value="HTH_LACI_1"/>
    <property type="match status" value="1"/>
</dbReference>
<gene>
    <name evidence="5" type="ORF">JOF43_003822</name>
</gene>
<dbReference type="SUPFAM" id="SSF53822">
    <property type="entry name" value="Periplasmic binding protein-like I"/>
    <property type="match status" value="1"/>
</dbReference>
<name>A0ABS4X5U5_9MICO</name>
<evidence type="ECO:0000256" key="2">
    <source>
        <dbReference type="ARBA" id="ARBA00023125"/>
    </source>
</evidence>
<organism evidence="5 6">
    <name type="scientific">Brachybacterium sacelli</name>
    <dbReference type="NCBI Taxonomy" id="173364"/>
    <lineage>
        <taxon>Bacteria</taxon>
        <taxon>Bacillati</taxon>
        <taxon>Actinomycetota</taxon>
        <taxon>Actinomycetes</taxon>
        <taxon>Micrococcales</taxon>
        <taxon>Dermabacteraceae</taxon>
        <taxon>Brachybacterium</taxon>
    </lineage>
</organism>
<dbReference type="InterPro" id="IPR028082">
    <property type="entry name" value="Peripla_BP_I"/>
</dbReference>
<dbReference type="CDD" id="cd06267">
    <property type="entry name" value="PBP1_LacI_sugar_binding-like"/>
    <property type="match status" value="1"/>
</dbReference>
<dbReference type="SMART" id="SM00354">
    <property type="entry name" value="HTH_LACI"/>
    <property type="match status" value="1"/>
</dbReference>
<keyword evidence="1" id="KW-0805">Transcription regulation</keyword>